<protein>
    <submittedName>
        <fullName evidence="2">YdeI/OmpD-associated family protein</fullName>
    </submittedName>
</protein>
<reference evidence="2" key="1">
    <citation type="submission" date="2023-03" db="EMBL/GenBank/DDBJ databases">
        <title>Andean soil-derived lignocellulolytic bacterial consortium as a source of novel taxa and putative plastic-active enzymes.</title>
        <authorList>
            <person name="Diaz-Garcia L."/>
            <person name="Chuvochina M."/>
            <person name="Feuerriegel G."/>
            <person name="Bunk B."/>
            <person name="Sproer C."/>
            <person name="Streit W.R."/>
            <person name="Rodriguez L.M."/>
            <person name="Overmann J."/>
            <person name="Jimenez D.J."/>
        </authorList>
    </citation>
    <scope>NUCLEOTIDE SEQUENCE</scope>
    <source>
        <strain evidence="2">MAG 3858</strain>
    </source>
</reference>
<dbReference type="AlphaFoldDB" id="A0AAJ5WCM5"/>
<dbReference type="Pfam" id="PF08818">
    <property type="entry name" value="DUF1801"/>
    <property type="match status" value="1"/>
</dbReference>
<evidence type="ECO:0000313" key="2">
    <source>
        <dbReference type="EMBL" id="WEK21115.1"/>
    </source>
</evidence>
<feature type="domain" description="YdhG-like" evidence="1">
    <location>
        <begin position="20"/>
        <end position="115"/>
    </location>
</feature>
<dbReference type="EMBL" id="CP119313">
    <property type="protein sequence ID" value="WEK21115.1"/>
    <property type="molecule type" value="Genomic_DNA"/>
</dbReference>
<proteinExistence type="predicted"/>
<organism evidence="2 3">
    <name type="scientific">Candidatus Pedobacter colombiensis</name>
    <dbReference type="NCBI Taxonomy" id="3121371"/>
    <lineage>
        <taxon>Bacteria</taxon>
        <taxon>Pseudomonadati</taxon>
        <taxon>Bacteroidota</taxon>
        <taxon>Sphingobacteriia</taxon>
        <taxon>Sphingobacteriales</taxon>
        <taxon>Sphingobacteriaceae</taxon>
        <taxon>Pedobacter</taxon>
    </lineage>
</organism>
<gene>
    <name evidence="2" type="ORF">P0Y49_08175</name>
</gene>
<evidence type="ECO:0000259" key="1">
    <source>
        <dbReference type="Pfam" id="PF08818"/>
    </source>
</evidence>
<dbReference type="SUPFAM" id="SSF159888">
    <property type="entry name" value="YdhG-like"/>
    <property type="match status" value="1"/>
</dbReference>
<name>A0AAJ5WCM5_9SPHI</name>
<accession>A0AAJ5WCM5</accession>
<dbReference type="InterPro" id="IPR014922">
    <property type="entry name" value="YdhG-like"/>
</dbReference>
<dbReference type="Gene3D" id="3.90.1150.200">
    <property type="match status" value="1"/>
</dbReference>
<dbReference type="Proteomes" id="UP001214530">
    <property type="component" value="Chromosome"/>
</dbReference>
<sequence>MEKYDPRVDAYIAKSADFAQPILKHLRMLVHQASHEITETIKWGFPVFDYKGIVCNMAAFKAHCAFGFWKGALLPDPDHILGKEREQAMGQLGKITCLADIPQDHILISYIQNAVLLNKEGKKVPKKTTAIKTEIQIPDYFKDCLSASPLAQQHFEKFSYSQKKEYLEWITEAKTEQTREKRLTTAIEWISEGKYRNWKYMR</sequence>
<evidence type="ECO:0000313" key="3">
    <source>
        <dbReference type="Proteomes" id="UP001214530"/>
    </source>
</evidence>
<dbReference type="Pfam" id="PF13376">
    <property type="entry name" value="OmdA"/>
    <property type="match status" value="1"/>
</dbReference>